<protein>
    <submittedName>
        <fullName evidence="2">Uncharacterized protein</fullName>
    </submittedName>
</protein>
<dbReference type="AlphaFoldDB" id="A0A2Z7ATP7"/>
<dbReference type="Proteomes" id="UP000250235">
    <property type="component" value="Unassembled WGS sequence"/>
</dbReference>
<keyword evidence="3" id="KW-1185">Reference proteome</keyword>
<proteinExistence type="predicted"/>
<dbReference type="EMBL" id="KV012500">
    <property type="protein sequence ID" value="KZV24863.1"/>
    <property type="molecule type" value="Genomic_DNA"/>
</dbReference>
<gene>
    <name evidence="2" type="ORF">F511_14746</name>
</gene>
<accession>A0A2Z7ATP7</accession>
<evidence type="ECO:0000256" key="1">
    <source>
        <dbReference type="SAM" id="Coils"/>
    </source>
</evidence>
<name>A0A2Z7ATP7_9LAMI</name>
<keyword evidence="1" id="KW-0175">Coiled coil</keyword>
<feature type="coiled-coil region" evidence="1">
    <location>
        <begin position="30"/>
        <end position="57"/>
    </location>
</feature>
<evidence type="ECO:0000313" key="2">
    <source>
        <dbReference type="EMBL" id="KZV24863.1"/>
    </source>
</evidence>
<reference evidence="2 3" key="1">
    <citation type="journal article" date="2015" name="Proc. Natl. Acad. Sci. U.S.A.">
        <title>The resurrection genome of Boea hygrometrica: A blueprint for survival of dehydration.</title>
        <authorList>
            <person name="Xiao L."/>
            <person name="Yang G."/>
            <person name="Zhang L."/>
            <person name="Yang X."/>
            <person name="Zhao S."/>
            <person name="Ji Z."/>
            <person name="Zhou Q."/>
            <person name="Hu M."/>
            <person name="Wang Y."/>
            <person name="Chen M."/>
            <person name="Xu Y."/>
            <person name="Jin H."/>
            <person name="Xiao X."/>
            <person name="Hu G."/>
            <person name="Bao F."/>
            <person name="Hu Y."/>
            <person name="Wan P."/>
            <person name="Li L."/>
            <person name="Deng X."/>
            <person name="Kuang T."/>
            <person name="Xiang C."/>
            <person name="Zhu J.K."/>
            <person name="Oliver M.J."/>
            <person name="He Y."/>
        </authorList>
    </citation>
    <scope>NUCLEOTIDE SEQUENCE [LARGE SCALE GENOMIC DNA]</scope>
    <source>
        <strain evidence="3">cv. XS01</strain>
    </source>
</reference>
<evidence type="ECO:0000313" key="3">
    <source>
        <dbReference type="Proteomes" id="UP000250235"/>
    </source>
</evidence>
<organism evidence="2 3">
    <name type="scientific">Dorcoceras hygrometricum</name>
    <dbReference type="NCBI Taxonomy" id="472368"/>
    <lineage>
        <taxon>Eukaryota</taxon>
        <taxon>Viridiplantae</taxon>
        <taxon>Streptophyta</taxon>
        <taxon>Embryophyta</taxon>
        <taxon>Tracheophyta</taxon>
        <taxon>Spermatophyta</taxon>
        <taxon>Magnoliopsida</taxon>
        <taxon>eudicotyledons</taxon>
        <taxon>Gunneridae</taxon>
        <taxon>Pentapetalae</taxon>
        <taxon>asterids</taxon>
        <taxon>lamiids</taxon>
        <taxon>Lamiales</taxon>
        <taxon>Gesneriaceae</taxon>
        <taxon>Didymocarpoideae</taxon>
        <taxon>Trichosporeae</taxon>
        <taxon>Loxocarpinae</taxon>
        <taxon>Dorcoceras</taxon>
    </lineage>
</organism>
<sequence>MLAERTSRASEEEALRTELEVALEGKTVVEAELKETRTRTAEEIERLRAEVANARTLGKEKFLKSLEFDRLCVKKFVAYFKSDFDGAVAQFRANDFPEE</sequence>